<evidence type="ECO:0000313" key="3">
    <source>
        <dbReference type="Proteomes" id="UP000237718"/>
    </source>
</evidence>
<feature type="chain" id="PRO_5015499057" evidence="1">
    <location>
        <begin position="19"/>
        <end position="373"/>
    </location>
</feature>
<comment type="caution">
    <text evidence="2">The sequence shown here is derived from an EMBL/GenBank/DDBJ whole genome shotgun (WGS) entry which is preliminary data.</text>
</comment>
<dbReference type="PROSITE" id="PS51257">
    <property type="entry name" value="PROKAR_LIPOPROTEIN"/>
    <property type="match status" value="1"/>
</dbReference>
<dbReference type="OrthoDB" id="9797755at2"/>
<protein>
    <submittedName>
        <fullName evidence="2">Esterase/lipase superfamily enzyme</fullName>
    </submittedName>
</protein>
<keyword evidence="1" id="KW-0732">Signal</keyword>
<dbReference type="Gene3D" id="3.40.50.1820">
    <property type="entry name" value="alpha/beta hydrolase"/>
    <property type="match status" value="1"/>
</dbReference>
<name>A0A2T1ALB6_TRISK</name>
<dbReference type="InterPro" id="IPR010297">
    <property type="entry name" value="DUF900_hydrolase"/>
</dbReference>
<accession>A0A2T1ALB6</accession>
<dbReference type="PANTHER" id="PTHR36513:SF1">
    <property type="entry name" value="TRANSMEMBRANE PROTEIN"/>
    <property type="match status" value="1"/>
</dbReference>
<evidence type="ECO:0000256" key="1">
    <source>
        <dbReference type="SAM" id="SignalP"/>
    </source>
</evidence>
<dbReference type="Pfam" id="PF05990">
    <property type="entry name" value="DUF900"/>
    <property type="match status" value="1"/>
</dbReference>
<dbReference type="Proteomes" id="UP000237718">
    <property type="component" value="Unassembled WGS sequence"/>
</dbReference>
<dbReference type="SUPFAM" id="SSF53474">
    <property type="entry name" value="alpha/beta-Hydrolases"/>
    <property type="match status" value="1"/>
</dbReference>
<proteinExistence type="predicted"/>
<dbReference type="PANTHER" id="PTHR36513">
    <property type="entry name" value="ABC TRANSMEMBRANE TYPE-1 DOMAIN-CONTAINING PROTEIN"/>
    <property type="match status" value="1"/>
</dbReference>
<feature type="signal peptide" evidence="1">
    <location>
        <begin position="1"/>
        <end position="18"/>
    </location>
</feature>
<dbReference type="EMBL" id="PVUF01000002">
    <property type="protein sequence ID" value="PRZ49405.1"/>
    <property type="molecule type" value="Genomic_DNA"/>
</dbReference>
<dbReference type="InterPro" id="IPR029058">
    <property type="entry name" value="AB_hydrolase_fold"/>
</dbReference>
<evidence type="ECO:0000313" key="2">
    <source>
        <dbReference type="EMBL" id="PRZ49405.1"/>
    </source>
</evidence>
<gene>
    <name evidence="2" type="ORF">CLV89_102147</name>
</gene>
<dbReference type="RefSeq" id="WP_106162475.1">
    <property type="nucleotide sequence ID" value="NZ_PVUF01000002.1"/>
</dbReference>
<sequence length="373" mass="41323">MKRTVLAFCAAIVLAACADRDLMPIVPNAVSIGTPFTVFATTTREEEPDGTLGFGRSDQLRMMEMTVTIPPSHSPGELSYRHKNPDPHKNFTIAENVSVASVADLRQRFLREQRENNWPLREVTIFVHGYNSTHPETAYRAAQMAYDVDLPGSLVMYSWPSRGRAFGYAYDLDSMLFARDGLEETIRRVKAAGAQRIILVAHSMGTALAMEMLRQADMRRPGWAARTLNGGVMLISPDLDVDLFESQMADLKVVPQPFALMVSEKDRILNISGRLRGTSQGERLGNIKSADRLQSWPIEVIDLTAFNADAASGHFVAATSPSLLAVLKSAGDISRVFGPVDPSLLEQILPQSQTIVSEHGKLMVERQRRREAR</sequence>
<organism evidence="2 3">
    <name type="scientific">Tritonibacter scottomollicae</name>
    <name type="common">Epibacterium scottomollicae</name>
    <dbReference type="NCBI Taxonomy" id="483013"/>
    <lineage>
        <taxon>Bacteria</taxon>
        <taxon>Pseudomonadati</taxon>
        <taxon>Pseudomonadota</taxon>
        <taxon>Alphaproteobacteria</taxon>
        <taxon>Rhodobacterales</taxon>
        <taxon>Paracoccaceae</taxon>
        <taxon>Tritonibacter</taxon>
    </lineage>
</organism>
<reference evidence="2 3" key="1">
    <citation type="submission" date="2018-03" db="EMBL/GenBank/DDBJ databases">
        <title>Genomic Encyclopedia of Archaeal and Bacterial Type Strains, Phase II (KMG-II): from individual species to whole genera.</title>
        <authorList>
            <person name="Goeker M."/>
        </authorList>
    </citation>
    <scope>NUCLEOTIDE SEQUENCE [LARGE SCALE GENOMIC DNA]</scope>
    <source>
        <strain evidence="2 3">DSM 25328</strain>
    </source>
</reference>
<dbReference type="AlphaFoldDB" id="A0A2T1ALB6"/>